<evidence type="ECO:0000256" key="1">
    <source>
        <dbReference type="SAM" id="MobiDB-lite"/>
    </source>
</evidence>
<dbReference type="GeneID" id="28734363"/>
<feature type="region of interest" description="Disordered" evidence="1">
    <location>
        <begin position="219"/>
        <end position="238"/>
    </location>
</feature>
<evidence type="ECO:0000313" key="3">
    <source>
        <dbReference type="Proteomes" id="UP000038010"/>
    </source>
</evidence>
<dbReference type="AlphaFoldDB" id="A0A0N1P2H4"/>
<protein>
    <submittedName>
        <fullName evidence="2">Uncharacterized protein</fullName>
    </submittedName>
</protein>
<dbReference type="EMBL" id="LFJN01000002">
    <property type="protein sequence ID" value="KPI45296.1"/>
    <property type="molecule type" value="Genomic_DNA"/>
</dbReference>
<dbReference type="Proteomes" id="UP000038010">
    <property type="component" value="Unassembled WGS sequence"/>
</dbReference>
<proteinExistence type="predicted"/>
<dbReference type="VEuPathDB" id="FungiDB:AB675_2507"/>
<comment type="caution">
    <text evidence="2">The sequence shown here is derived from an EMBL/GenBank/DDBJ whole genome shotgun (WGS) entry which is preliminary data.</text>
</comment>
<dbReference type="RefSeq" id="XP_018005259.1">
    <property type="nucleotide sequence ID" value="XM_018142483.1"/>
</dbReference>
<keyword evidence="3" id="KW-1185">Reference proteome</keyword>
<name>A0A0N1P2H4_9EURO</name>
<gene>
    <name evidence="2" type="ORF">AB675_2507</name>
</gene>
<sequence>MFTTPPSGVEIESENEQPIQDSRRAYTSVGIISIETQQLKRRLTRGTLDIPPDAINLHGASAEEQYRYVLSQLDDLYALYDSRQERADAERDKNPVQWPVERRNNVKVIMACKCRIAVQKLNSITGKRLNWHRGKPHVRPAMIRCYDPGCTVAAGWHHEACLSEEERRNKDNFHHFVCSACITRRLFEGFEELYSSSLRDDNYQRVVRAVCIWRRKEKADGAQPPPPSAVDRLWSTGS</sequence>
<accession>A0A0N1P2H4</accession>
<organism evidence="2 3">
    <name type="scientific">Cyphellophora attinorum</name>
    <dbReference type="NCBI Taxonomy" id="1664694"/>
    <lineage>
        <taxon>Eukaryota</taxon>
        <taxon>Fungi</taxon>
        <taxon>Dikarya</taxon>
        <taxon>Ascomycota</taxon>
        <taxon>Pezizomycotina</taxon>
        <taxon>Eurotiomycetes</taxon>
        <taxon>Chaetothyriomycetidae</taxon>
        <taxon>Chaetothyriales</taxon>
        <taxon>Cyphellophoraceae</taxon>
        <taxon>Cyphellophora</taxon>
    </lineage>
</organism>
<evidence type="ECO:0000313" key="2">
    <source>
        <dbReference type="EMBL" id="KPI45296.1"/>
    </source>
</evidence>
<reference evidence="2 3" key="1">
    <citation type="submission" date="2015-06" db="EMBL/GenBank/DDBJ databases">
        <title>Draft genome of the ant-associated black yeast Phialophora attae CBS 131958.</title>
        <authorList>
            <person name="Moreno L.F."/>
            <person name="Stielow B.J."/>
            <person name="de Hoog S."/>
            <person name="Vicente V.A."/>
            <person name="Weiss V.A."/>
            <person name="de Vries M."/>
            <person name="Cruz L.M."/>
            <person name="Souza E.M."/>
        </authorList>
    </citation>
    <scope>NUCLEOTIDE SEQUENCE [LARGE SCALE GENOMIC DNA]</scope>
    <source>
        <strain evidence="2 3">CBS 131958</strain>
    </source>
</reference>